<dbReference type="HOGENOM" id="CLU_1019064_0_0_9"/>
<protein>
    <submittedName>
        <fullName evidence="1">Uncharacterized protein</fullName>
    </submittedName>
</protein>
<sequence length="273" mass="31551">MTKTVLTEGVSQIAQTIIQSFSEAEKSLTVLVDASMQPTISLPHITYQPIDWMDAEEWKYQLRDTDNIIFNVHTKMFNSSLWHGRRSDLRRLISKFVNLCHSADIIELKMKKEKPVFENATYYELPKSYFYSNCNVHTEAASSLQSMNVESQDSVSKLLVDYAKYLQKVTLGLIEVRGLPQNYNIYAKGLKRPLIAMQPESMDIIDGIRLRILPEGLLSKKVSHSLMSFFFIKISRTELQTFLYRFESSLPWWLYMGTQALIHDIVMAGFKRG</sequence>
<dbReference type="RefSeq" id="WP_015901189.1">
    <property type="nucleotide sequence ID" value="NC_012121.1"/>
</dbReference>
<accession>B9DL42</accession>
<dbReference type="GeneID" id="93794402"/>
<dbReference type="Proteomes" id="UP000000444">
    <property type="component" value="Chromosome"/>
</dbReference>
<dbReference type="KEGG" id="sca:SCA_1947"/>
<dbReference type="EMBL" id="AM295250">
    <property type="protein sequence ID" value="CAL28853.1"/>
    <property type="molecule type" value="Genomic_DNA"/>
</dbReference>
<evidence type="ECO:0000313" key="2">
    <source>
        <dbReference type="Proteomes" id="UP000000444"/>
    </source>
</evidence>
<name>B9DL42_STACT</name>
<reference evidence="1 2" key="1">
    <citation type="journal article" date="2009" name="Appl. Environ. Microbiol.">
        <title>Genome analysis of the meat starter culture bacterium Staphylococcus carnosus TM300.</title>
        <authorList>
            <person name="Rosenstein R."/>
            <person name="Nerz C."/>
            <person name="Biswas L."/>
            <person name="Resch A."/>
            <person name="Raddatz G."/>
            <person name="Schuster S.C."/>
            <person name="Goetz F."/>
        </authorList>
    </citation>
    <scope>NUCLEOTIDE SEQUENCE [LARGE SCALE GENOMIC DNA]</scope>
    <source>
        <strain evidence="1 2">TM300</strain>
    </source>
</reference>
<gene>
    <name evidence="1" type="ordered locus">Sca_1947</name>
</gene>
<organism evidence="1 2">
    <name type="scientific">Staphylococcus carnosus (strain TM300)</name>
    <dbReference type="NCBI Taxonomy" id="396513"/>
    <lineage>
        <taxon>Bacteria</taxon>
        <taxon>Bacillati</taxon>
        <taxon>Bacillota</taxon>
        <taxon>Bacilli</taxon>
        <taxon>Bacillales</taxon>
        <taxon>Staphylococcaceae</taxon>
        <taxon>Staphylococcus</taxon>
    </lineage>
</organism>
<dbReference type="AlphaFoldDB" id="B9DL42"/>
<dbReference type="BioCyc" id="SCAR396513:SCA_RS09870-MONOMER"/>
<evidence type="ECO:0000313" key="1">
    <source>
        <dbReference type="EMBL" id="CAL28853.1"/>
    </source>
</evidence>
<dbReference type="OrthoDB" id="9774199at2"/>
<proteinExistence type="predicted"/>
<keyword evidence="2" id="KW-1185">Reference proteome</keyword>